<proteinExistence type="predicted"/>
<dbReference type="Gene3D" id="1.20.1280.50">
    <property type="match status" value="1"/>
</dbReference>
<keyword evidence="3" id="KW-1185">Reference proteome</keyword>
<dbReference type="InterPro" id="IPR036047">
    <property type="entry name" value="F-box-like_dom_sf"/>
</dbReference>
<dbReference type="Gene3D" id="3.80.10.10">
    <property type="entry name" value="Ribonuclease Inhibitor"/>
    <property type="match status" value="1"/>
</dbReference>
<feature type="domain" description="F-box" evidence="1">
    <location>
        <begin position="11"/>
        <end position="47"/>
    </location>
</feature>
<reference evidence="2" key="1">
    <citation type="journal article" date="2020" name="Stud. Mycol.">
        <title>101 Dothideomycetes genomes: a test case for predicting lifestyles and emergence of pathogens.</title>
        <authorList>
            <person name="Haridas S."/>
            <person name="Albert R."/>
            <person name="Binder M."/>
            <person name="Bloem J."/>
            <person name="Labutti K."/>
            <person name="Salamov A."/>
            <person name="Andreopoulos B."/>
            <person name="Baker S."/>
            <person name="Barry K."/>
            <person name="Bills G."/>
            <person name="Bluhm B."/>
            <person name="Cannon C."/>
            <person name="Castanera R."/>
            <person name="Culley D."/>
            <person name="Daum C."/>
            <person name="Ezra D."/>
            <person name="Gonzalez J."/>
            <person name="Henrissat B."/>
            <person name="Kuo A."/>
            <person name="Liang C."/>
            <person name="Lipzen A."/>
            <person name="Lutzoni F."/>
            <person name="Magnuson J."/>
            <person name="Mondo S."/>
            <person name="Nolan M."/>
            <person name="Ohm R."/>
            <person name="Pangilinan J."/>
            <person name="Park H.-J."/>
            <person name="Ramirez L."/>
            <person name="Alfaro M."/>
            <person name="Sun H."/>
            <person name="Tritt A."/>
            <person name="Yoshinaga Y."/>
            <person name="Zwiers L.-H."/>
            <person name="Turgeon B."/>
            <person name="Goodwin S."/>
            <person name="Spatafora J."/>
            <person name="Crous P."/>
            <person name="Grigoriev I."/>
        </authorList>
    </citation>
    <scope>NUCLEOTIDE SEQUENCE</scope>
    <source>
        <strain evidence="2">CBS 480.64</strain>
    </source>
</reference>
<organism evidence="2 3">
    <name type="scientific">Piedraia hortae CBS 480.64</name>
    <dbReference type="NCBI Taxonomy" id="1314780"/>
    <lineage>
        <taxon>Eukaryota</taxon>
        <taxon>Fungi</taxon>
        <taxon>Dikarya</taxon>
        <taxon>Ascomycota</taxon>
        <taxon>Pezizomycotina</taxon>
        <taxon>Dothideomycetes</taxon>
        <taxon>Dothideomycetidae</taxon>
        <taxon>Capnodiales</taxon>
        <taxon>Piedraiaceae</taxon>
        <taxon>Piedraia</taxon>
    </lineage>
</organism>
<evidence type="ECO:0000313" key="3">
    <source>
        <dbReference type="Proteomes" id="UP000799421"/>
    </source>
</evidence>
<gene>
    <name evidence="2" type="ORF">K470DRAFT_90725</name>
</gene>
<sequence length="268" mass="30134">MSALVATDPTSRLPMELHLEILGELEGHRKYLRRARLVCRTWNIAATEILSRTTSHACLEFISPKERQRFASKTRELTLGGFFSWPYIVDSLRSDSDGSELRFPQLKRLTLGWSSRLSQESTRQFFGPDLKSLTVERMNNQLLTYVPSLCKSLKELQIGVKIPGSGTPIISALLDMVQQLPILESLIVSEFKVDLGEASQYSRFGPSLYRFRTSDAALDSCSVLALARQAGSIFSNVVDLEIRLEDPALVHLPGLFHRLTSLRLTIHS</sequence>
<dbReference type="Pfam" id="PF12937">
    <property type="entry name" value="F-box-like"/>
    <property type="match status" value="1"/>
</dbReference>
<accession>A0A6A7BYN3</accession>
<evidence type="ECO:0000313" key="2">
    <source>
        <dbReference type="EMBL" id="KAF2859819.1"/>
    </source>
</evidence>
<protein>
    <recommendedName>
        <fullName evidence="1">F-box domain-containing protein</fullName>
    </recommendedName>
</protein>
<dbReference type="EMBL" id="MU005988">
    <property type="protein sequence ID" value="KAF2859819.1"/>
    <property type="molecule type" value="Genomic_DNA"/>
</dbReference>
<dbReference type="InterPro" id="IPR001810">
    <property type="entry name" value="F-box_dom"/>
</dbReference>
<dbReference type="Proteomes" id="UP000799421">
    <property type="component" value="Unassembled WGS sequence"/>
</dbReference>
<name>A0A6A7BYN3_9PEZI</name>
<evidence type="ECO:0000259" key="1">
    <source>
        <dbReference type="Pfam" id="PF12937"/>
    </source>
</evidence>
<dbReference type="AlphaFoldDB" id="A0A6A7BYN3"/>
<dbReference type="InterPro" id="IPR032675">
    <property type="entry name" value="LRR_dom_sf"/>
</dbReference>
<dbReference type="SUPFAM" id="SSF81383">
    <property type="entry name" value="F-box domain"/>
    <property type="match status" value="1"/>
</dbReference>